<evidence type="ECO:0000313" key="3">
    <source>
        <dbReference type="EMBL" id="RZS98458.1"/>
    </source>
</evidence>
<dbReference type="EMBL" id="SGXG01000001">
    <property type="protein sequence ID" value="RZS98458.1"/>
    <property type="molecule type" value="Genomic_DNA"/>
</dbReference>
<keyword evidence="4" id="KW-1185">Reference proteome</keyword>
<dbReference type="PANTHER" id="PTHR46401:SF2">
    <property type="entry name" value="GLYCOSYLTRANSFERASE WBBK-RELATED"/>
    <property type="match status" value="1"/>
</dbReference>
<dbReference type="GO" id="GO:0016757">
    <property type="term" value="F:glycosyltransferase activity"/>
    <property type="evidence" value="ECO:0007669"/>
    <property type="project" value="InterPro"/>
</dbReference>
<dbReference type="InterPro" id="IPR001296">
    <property type="entry name" value="Glyco_trans_1"/>
</dbReference>
<dbReference type="SUPFAM" id="SSF53756">
    <property type="entry name" value="UDP-Glycosyltransferase/glycogen phosphorylase"/>
    <property type="match status" value="1"/>
</dbReference>
<dbReference type="Pfam" id="PF00534">
    <property type="entry name" value="Glycos_transf_1"/>
    <property type="match status" value="1"/>
</dbReference>
<organism evidence="3 4">
    <name type="scientific">Cecembia calidifontis</name>
    <dbReference type="NCBI Taxonomy" id="1187080"/>
    <lineage>
        <taxon>Bacteria</taxon>
        <taxon>Pseudomonadati</taxon>
        <taxon>Bacteroidota</taxon>
        <taxon>Cytophagia</taxon>
        <taxon>Cytophagales</taxon>
        <taxon>Cyclobacteriaceae</taxon>
        <taxon>Cecembia</taxon>
    </lineage>
</organism>
<dbReference type="AlphaFoldDB" id="A0A4Q7PF67"/>
<evidence type="ECO:0000256" key="1">
    <source>
        <dbReference type="ARBA" id="ARBA00022679"/>
    </source>
</evidence>
<accession>A0A4Q7PF67</accession>
<dbReference type="GO" id="GO:0009103">
    <property type="term" value="P:lipopolysaccharide biosynthetic process"/>
    <property type="evidence" value="ECO:0007669"/>
    <property type="project" value="TreeGrafter"/>
</dbReference>
<sequence length="380" mass="43531">MKFKVLFNCSTNVVGGGVKNSAIFIKYAIEDSNIDWYFALSSQVYELVKKWGLVFKNNTYIVFEDSPARNKYAKRRLKDLVKQEEFKLVYTMAGPAYVQFSCIHLQGISNPFITHADWDAFSLMGNSFQIARYLFKSFVQLLFSRNADYFVFQTEQARLNYCKRALISNSKTFMVSNAFDDSLRTDGQIFRKKKDIATIFCPGADYTHKAFQFIPDIAKSLKEITDVDFKFILTLPDSKLWYGIKNKAIQLGVSDKIVNRGSFSYSEILKVYADADIVFVPSLLETFSASYLEAIALQKQLVVAEKGFAREICGDYAQYINPKNAIETAKVFKKLIENNEGNIDKSPIGNKILERFGSQKQRFEKLRGIVLDLVEKNQKK</sequence>
<gene>
    <name evidence="3" type="ORF">BC751_4113</name>
</gene>
<protein>
    <submittedName>
        <fullName evidence="3">Glycosyltransferase involved in cell wall biosynthesis</fullName>
    </submittedName>
</protein>
<name>A0A4Q7PF67_9BACT</name>
<evidence type="ECO:0000313" key="4">
    <source>
        <dbReference type="Proteomes" id="UP000292209"/>
    </source>
</evidence>
<dbReference type="RefSeq" id="WP_130277154.1">
    <property type="nucleotide sequence ID" value="NZ_SGXG01000001.1"/>
</dbReference>
<reference evidence="3 4" key="1">
    <citation type="submission" date="2019-02" db="EMBL/GenBank/DDBJ databases">
        <title>Genomic Encyclopedia of Archaeal and Bacterial Type Strains, Phase II (KMG-II): from individual species to whole genera.</title>
        <authorList>
            <person name="Goeker M."/>
        </authorList>
    </citation>
    <scope>NUCLEOTIDE SEQUENCE [LARGE SCALE GENOMIC DNA]</scope>
    <source>
        <strain evidence="3 4">DSM 21411</strain>
    </source>
</reference>
<proteinExistence type="predicted"/>
<feature type="domain" description="Glycosyl transferase family 1" evidence="2">
    <location>
        <begin position="191"/>
        <end position="340"/>
    </location>
</feature>
<dbReference type="PANTHER" id="PTHR46401">
    <property type="entry name" value="GLYCOSYLTRANSFERASE WBBK-RELATED"/>
    <property type="match status" value="1"/>
</dbReference>
<dbReference type="OrthoDB" id="7560678at2"/>
<comment type="caution">
    <text evidence="3">The sequence shown here is derived from an EMBL/GenBank/DDBJ whole genome shotgun (WGS) entry which is preliminary data.</text>
</comment>
<keyword evidence="1 3" id="KW-0808">Transferase</keyword>
<evidence type="ECO:0000259" key="2">
    <source>
        <dbReference type="Pfam" id="PF00534"/>
    </source>
</evidence>
<dbReference type="Gene3D" id="3.40.50.2000">
    <property type="entry name" value="Glycogen Phosphorylase B"/>
    <property type="match status" value="2"/>
</dbReference>
<dbReference type="Proteomes" id="UP000292209">
    <property type="component" value="Unassembled WGS sequence"/>
</dbReference>